<comment type="caution">
    <text evidence="2">The sequence shown here is derived from an EMBL/GenBank/DDBJ whole genome shotgun (WGS) entry which is preliminary data.</text>
</comment>
<dbReference type="AlphaFoldDB" id="A0A918TST1"/>
<reference evidence="2" key="2">
    <citation type="submission" date="2020-09" db="EMBL/GenBank/DDBJ databases">
        <authorList>
            <person name="Sun Q."/>
            <person name="Kim S."/>
        </authorList>
    </citation>
    <scope>NUCLEOTIDE SEQUENCE</scope>
    <source>
        <strain evidence="2">KCTC 12988</strain>
    </source>
</reference>
<dbReference type="RefSeq" id="WP_189571425.1">
    <property type="nucleotide sequence ID" value="NZ_BMXI01000013.1"/>
</dbReference>
<evidence type="ECO:0000256" key="1">
    <source>
        <dbReference type="SAM" id="SignalP"/>
    </source>
</evidence>
<keyword evidence="1" id="KW-0732">Signal</keyword>
<gene>
    <name evidence="2" type="ORF">GCM10007100_29480</name>
</gene>
<proteinExistence type="predicted"/>
<feature type="signal peptide" evidence="1">
    <location>
        <begin position="1"/>
        <end position="19"/>
    </location>
</feature>
<name>A0A918TST1_9BACT</name>
<protein>
    <submittedName>
        <fullName evidence="2">Uncharacterized protein</fullName>
    </submittedName>
</protein>
<evidence type="ECO:0000313" key="3">
    <source>
        <dbReference type="Proteomes" id="UP000644507"/>
    </source>
</evidence>
<dbReference type="Proteomes" id="UP000644507">
    <property type="component" value="Unassembled WGS sequence"/>
</dbReference>
<dbReference type="EMBL" id="BMXI01000013">
    <property type="protein sequence ID" value="GHC60287.1"/>
    <property type="molecule type" value="Genomic_DNA"/>
</dbReference>
<accession>A0A918TST1</accession>
<evidence type="ECO:0000313" key="2">
    <source>
        <dbReference type="EMBL" id="GHC60287.1"/>
    </source>
</evidence>
<keyword evidence="3" id="KW-1185">Reference proteome</keyword>
<sequence>MKVLRSFAVLCLLTLSLRAEPSTEEIYTEILNRHQELENYFAVYEGEAPGGKTLLSAISFHGSAKMASVHTQLFIDDELVVQLLQATTPDLGIVLNGEMALHLKDAQLILQKLGDILALLYSDNDAHLGLWSPALSLSKEMMSSQLTISSKPLLPWTSEGLPAGSKHTTEGKLTVFTIPGGSTYRVQTATGILQQQNFPNEDGDRTLVLKELQTDLSAEAISGFIKEFIPNTLKEENLRNHPLFAAVQGQMLNGLVEKVDSGELPLPLLRERLEKARPLLDSYFTAVYPAEFWKEQEGEQQVIVEEQWQLMGLASQPVQAKSEEGKAAAALLVETFKKEFSAFSANQTVSPN</sequence>
<reference evidence="2" key="1">
    <citation type="journal article" date="2014" name="Int. J. Syst. Evol. Microbiol.">
        <title>Complete genome sequence of Corynebacterium casei LMG S-19264T (=DSM 44701T), isolated from a smear-ripened cheese.</title>
        <authorList>
            <consortium name="US DOE Joint Genome Institute (JGI-PGF)"/>
            <person name="Walter F."/>
            <person name="Albersmeier A."/>
            <person name="Kalinowski J."/>
            <person name="Ruckert C."/>
        </authorList>
    </citation>
    <scope>NUCLEOTIDE SEQUENCE</scope>
    <source>
        <strain evidence="2">KCTC 12988</strain>
    </source>
</reference>
<organism evidence="2 3">
    <name type="scientific">Roseibacillus persicicus</name>
    <dbReference type="NCBI Taxonomy" id="454148"/>
    <lineage>
        <taxon>Bacteria</taxon>
        <taxon>Pseudomonadati</taxon>
        <taxon>Verrucomicrobiota</taxon>
        <taxon>Verrucomicrobiia</taxon>
        <taxon>Verrucomicrobiales</taxon>
        <taxon>Verrucomicrobiaceae</taxon>
        <taxon>Roseibacillus</taxon>
    </lineage>
</organism>
<feature type="chain" id="PRO_5037962147" evidence="1">
    <location>
        <begin position="20"/>
        <end position="352"/>
    </location>
</feature>